<accession>A0A0F9TYC8</accession>
<reference evidence="1" key="1">
    <citation type="journal article" date="2015" name="Nature">
        <title>Complex archaea that bridge the gap between prokaryotes and eukaryotes.</title>
        <authorList>
            <person name="Spang A."/>
            <person name="Saw J.H."/>
            <person name="Jorgensen S.L."/>
            <person name="Zaremba-Niedzwiedzka K."/>
            <person name="Martijn J."/>
            <person name="Lind A.E."/>
            <person name="van Eijk R."/>
            <person name="Schleper C."/>
            <person name="Guy L."/>
            <person name="Ettema T.J."/>
        </authorList>
    </citation>
    <scope>NUCLEOTIDE SEQUENCE</scope>
</reference>
<sequence>EITGMSSANVSRMLTLDELRILFVGEVVDLPGYGSITLQDLDSFEFVDLLNVTAAAVSIVGRSRLSRPLISFFQSVDETWNSWCVEHAWTANGTLIDAAEQLGIHIREKHDDSSGSDMKDFAVAMMSGIAGATGFGERDRA</sequence>
<proteinExistence type="predicted"/>
<dbReference type="AlphaFoldDB" id="A0A0F9TYC8"/>
<feature type="non-terminal residue" evidence="1">
    <location>
        <position position="1"/>
    </location>
</feature>
<evidence type="ECO:0000313" key="1">
    <source>
        <dbReference type="EMBL" id="KKN54146.1"/>
    </source>
</evidence>
<organism evidence="1">
    <name type="scientific">marine sediment metagenome</name>
    <dbReference type="NCBI Taxonomy" id="412755"/>
    <lineage>
        <taxon>unclassified sequences</taxon>
        <taxon>metagenomes</taxon>
        <taxon>ecological metagenomes</taxon>
    </lineage>
</organism>
<gene>
    <name evidence="1" type="ORF">LCGC14_0594950</name>
</gene>
<protein>
    <submittedName>
        <fullName evidence="1">Uncharacterized protein</fullName>
    </submittedName>
</protein>
<comment type="caution">
    <text evidence="1">The sequence shown here is derived from an EMBL/GenBank/DDBJ whole genome shotgun (WGS) entry which is preliminary data.</text>
</comment>
<name>A0A0F9TYC8_9ZZZZ</name>
<dbReference type="EMBL" id="LAZR01000940">
    <property type="protein sequence ID" value="KKN54146.1"/>
    <property type="molecule type" value="Genomic_DNA"/>
</dbReference>